<keyword evidence="2" id="KW-1185">Reference proteome</keyword>
<dbReference type="PANTHER" id="PTHR43459:SF1">
    <property type="entry name" value="EG:BACN32G11.4 PROTEIN"/>
    <property type="match status" value="1"/>
</dbReference>
<reference evidence="1" key="1">
    <citation type="submission" date="2016-01" db="EMBL/GenBank/DDBJ databases">
        <authorList>
            <person name="Peeters C."/>
        </authorList>
    </citation>
    <scope>NUCLEOTIDE SEQUENCE [LARGE SCALE GENOMIC DNA]</scope>
    <source>
        <strain evidence="1">LMG 22940</strain>
    </source>
</reference>
<sequence length="276" mass="30492">MASTHNRLTIKAETSAYWRIIIENPPINLYDPEMFAELNVLMDKIEADRELKVVVFESANTDYFVAHYDLERGEVVPEQPGAAEFSAWPKFVTRLAQSRVVSVAKLRGRARGHGSELALACDMRFASKEKAVLAQVEVGVAVVPGGGATEWLAALAGRSRALEIICGADDFDADTAEKYGWVNRSIPDAELDAFVDNFARRVASFEKRALELAKKLVNARAGVPTEADRWSSNQAFIGTTSWPETQALIGKMYEKGLQQDGDFELRLGHHVGHVAR</sequence>
<evidence type="ECO:0000313" key="2">
    <source>
        <dbReference type="Proteomes" id="UP000054770"/>
    </source>
</evidence>
<dbReference type="Pfam" id="PF00378">
    <property type="entry name" value="ECH_1"/>
    <property type="match status" value="1"/>
</dbReference>
<accession>A0A158KWD8</accession>
<dbReference type="SUPFAM" id="SSF52096">
    <property type="entry name" value="ClpP/crotonase"/>
    <property type="match status" value="1"/>
</dbReference>
<proteinExistence type="predicted"/>
<dbReference type="Proteomes" id="UP000054770">
    <property type="component" value="Unassembled WGS sequence"/>
</dbReference>
<evidence type="ECO:0000313" key="1">
    <source>
        <dbReference type="EMBL" id="SAL85275.1"/>
    </source>
</evidence>
<dbReference type="CDD" id="cd06558">
    <property type="entry name" value="crotonase-like"/>
    <property type="match status" value="1"/>
</dbReference>
<dbReference type="Gene3D" id="3.90.226.10">
    <property type="entry name" value="2-enoyl-CoA Hydratase, Chain A, domain 1"/>
    <property type="match status" value="1"/>
</dbReference>
<organism evidence="1 2">
    <name type="scientific">Caballeronia choica</name>
    <dbReference type="NCBI Taxonomy" id="326476"/>
    <lineage>
        <taxon>Bacteria</taxon>
        <taxon>Pseudomonadati</taxon>
        <taxon>Pseudomonadota</taxon>
        <taxon>Betaproteobacteria</taxon>
        <taxon>Burkholderiales</taxon>
        <taxon>Burkholderiaceae</taxon>
        <taxon>Caballeronia</taxon>
    </lineage>
</organism>
<gene>
    <name evidence="1" type="ORF">AWB68_07623</name>
</gene>
<dbReference type="RefSeq" id="WP_087649431.1">
    <property type="nucleotide sequence ID" value="NZ_FCON02000183.1"/>
</dbReference>
<dbReference type="GO" id="GO:0003824">
    <property type="term" value="F:catalytic activity"/>
    <property type="evidence" value="ECO:0007669"/>
    <property type="project" value="UniProtKB-ARBA"/>
</dbReference>
<dbReference type="InterPro" id="IPR001753">
    <property type="entry name" value="Enoyl-CoA_hydra/iso"/>
</dbReference>
<dbReference type="OrthoDB" id="9775794at2"/>
<dbReference type="AlphaFoldDB" id="A0A158KWD8"/>
<dbReference type="PANTHER" id="PTHR43459">
    <property type="entry name" value="ENOYL-COA HYDRATASE"/>
    <property type="match status" value="1"/>
</dbReference>
<dbReference type="InterPro" id="IPR029045">
    <property type="entry name" value="ClpP/crotonase-like_dom_sf"/>
</dbReference>
<name>A0A158KWD8_9BURK</name>
<dbReference type="EMBL" id="FCON02000183">
    <property type="protein sequence ID" value="SAL85275.1"/>
    <property type="molecule type" value="Genomic_DNA"/>
</dbReference>
<comment type="caution">
    <text evidence="1">The sequence shown here is derived from an EMBL/GenBank/DDBJ whole genome shotgun (WGS) entry which is preliminary data.</text>
</comment>
<protein>
    <submittedName>
        <fullName evidence="1">Enoyl-CoA hydratase</fullName>
    </submittedName>
</protein>